<keyword evidence="2" id="KW-1185">Reference proteome</keyword>
<gene>
    <name evidence="1" type="ORF">DPX16_1444</name>
</gene>
<proteinExistence type="predicted"/>
<reference evidence="1 2" key="1">
    <citation type="submission" date="2018-10" db="EMBL/GenBank/DDBJ databases">
        <title>Genome assembly for a Yunnan-Guizhou Plateau 3E fish, Anabarilius grahami (Regan), and its evolutionary and genetic applications.</title>
        <authorList>
            <person name="Jiang W."/>
        </authorList>
    </citation>
    <scope>NUCLEOTIDE SEQUENCE [LARGE SCALE GENOMIC DNA]</scope>
    <source>
        <strain evidence="1">AG-KIZ</strain>
        <tissue evidence="1">Muscle</tissue>
    </source>
</reference>
<dbReference type="AlphaFoldDB" id="A0A3N0YKW5"/>
<dbReference type="EMBL" id="RJVU01036813">
    <property type="protein sequence ID" value="ROL46807.1"/>
    <property type="molecule type" value="Genomic_DNA"/>
</dbReference>
<evidence type="ECO:0000313" key="2">
    <source>
        <dbReference type="Proteomes" id="UP000281406"/>
    </source>
</evidence>
<organism evidence="1 2">
    <name type="scientific">Anabarilius grahami</name>
    <name type="common">Kanglang fish</name>
    <name type="synonym">Barilius grahami</name>
    <dbReference type="NCBI Taxonomy" id="495550"/>
    <lineage>
        <taxon>Eukaryota</taxon>
        <taxon>Metazoa</taxon>
        <taxon>Chordata</taxon>
        <taxon>Craniata</taxon>
        <taxon>Vertebrata</taxon>
        <taxon>Euteleostomi</taxon>
        <taxon>Actinopterygii</taxon>
        <taxon>Neopterygii</taxon>
        <taxon>Teleostei</taxon>
        <taxon>Ostariophysi</taxon>
        <taxon>Cypriniformes</taxon>
        <taxon>Xenocyprididae</taxon>
        <taxon>Xenocypridinae</taxon>
        <taxon>Xenocypridinae incertae sedis</taxon>
        <taxon>Anabarilius</taxon>
    </lineage>
</organism>
<name>A0A3N0YKW5_ANAGA</name>
<comment type="caution">
    <text evidence="1">The sequence shown here is derived from an EMBL/GenBank/DDBJ whole genome shotgun (WGS) entry which is preliminary data.</text>
</comment>
<protein>
    <submittedName>
        <fullName evidence="1">Uncharacterized protein</fullName>
    </submittedName>
</protein>
<dbReference type="Proteomes" id="UP000281406">
    <property type="component" value="Unassembled WGS sequence"/>
</dbReference>
<accession>A0A3N0YKW5</accession>
<sequence length="136" mass="14689">MACGEMHLALRGPILSRNPLGQAFQSVEDGAFRLGGQMEGPNGGAGRTHTHTHTCAVWHGPQPGGEALVRSGSEALAAALIRSFLPETLALTLVSCQRFTNVRHYPHLRRDFSETSGLLGIHMRVCVIVFYSCMSC</sequence>
<evidence type="ECO:0000313" key="1">
    <source>
        <dbReference type="EMBL" id="ROL46807.1"/>
    </source>
</evidence>